<reference evidence="8 9" key="1">
    <citation type="journal article" date="2023" name="bioRxiv">
        <title>An intranuclear bacterial parasite of deep-sea mussels expresses apoptosis inhibitors acquired from its host.</title>
        <authorList>
            <person name="Gonzalez Porras M.A."/>
            <person name="Assie A."/>
            <person name="Tietjen M."/>
            <person name="Violette M."/>
            <person name="Kleiner M."/>
            <person name="Gruber-Vodicka H."/>
            <person name="Dubilier N."/>
            <person name="Leisch N."/>
        </authorList>
    </citation>
    <scope>NUCLEOTIDE SEQUENCE [LARGE SCALE GENOMIC DNA]</scope>
    <source>
        <strain evidence="8">IAP13</strain>
    </source>
</reference>
<dbReference type="PANTHER" id="PTHR31136:SF5">
    <property type="entry name" value="2-OXOADIPATE DIOXYGENASE_DECARBOXYLASE, CHLOROPLASTIC"/>
    <property type="match status" value="1"/>
</dbReference>
<sequence>MSTDVHHLFDDIWERYLFLAPDAKQIHELFAKQNDGFVTNDHIALRTFNLPKVSLGKIAFPFLQAGYKVKDEYEFPVRKLFSQYFQHSDPQLPKVFISELLVEKLSVESVQIIEKLVAQVDEEKVLEDGFCHSGRPWDIDLHTYEKLLQESEYAAWVAAHGYQANHFTVSINHLRDYQDIQQVNKKIMDAGFKMNESGGLIKGSPSVLLEQSSTLASDVRVDFIDGHRDIPGCFYEFAKRYPMIDGKLYQGFVAASADKIFESTDTRKL</sequence>
<comment type="cofactor">
    <cofactor evidence="1">
        <name>Fe(2+)</name>
        <dbReference type="ChEBI" id="CHEBI:29033"/>
    </cofactor>
</comment>
<dbReference type="SMART" id="SM01150">
    <property type="entry name" value="DUF1338"/>
    <property type="match status" value="1"/>
</dbReference>
<keyword evidence="9" id="KW-1185">Reference proteome</keyword>
<evidence type="ECO:0000256" key="2">
    <source>
        <dbReference type="ARBA" id="ARBA00022964"/>
    </source>
</evidence>
<keyword evidence="3" id="KW-0560">Oxidoreductase</keyword>
<evidence type="ECO:0000256" key="3">
    <source>
        <dbReference type="ARBA" id="ARBA00023002"/>
    </source>
</evidence>
<dbReference type="InterPro" id="IPR009770">
    <property type="entry name" value="HGLS"/>
</dbReference>
<keyword evidence="4" id="KW-0408">Iron</keyword>
<dbReference type="AlphaFoldDB" id="A0AA90NXV2"/>
<accession>A0AA90NXV2</accession>
<dbReference type="PANTHER" id="PTHR31136">
    <property type="entry name" value="DUF1338 DOMAIN-CONTAINING PROTEIN"/>
    <property type="match status" value="1"/>
</dbReference>
<evidence type="ECO:0000313" key="8">
    <source>
        <dbReference type="EMBL" id="MDP0589878.1"/>
    </source>
</evidence>
<dbReference type="Gene3D" id="3.10.180.50">
    <property type="match status" value="1"/>
</dbReference>
<gene>
    <name evidence="8" type="ORF">QS748_12125</name>
</gene>
<proteinExistence type="inferred from homology"/>
<dbReference type="Proteomes" id="UP001178148">
    <property type="component" value="Unassembled WGS sequence"/>
</dbReference>
<evidence type="ECO:0000256" key="4">
    <source>
        <dbReference type="ARBA" id="ARBA00023004"/>
    </source>
</evidence>
<dbReference type="EC" id="1.13.11.93" evidence="6"/>
<dbReference type="Pfam" id="PF07063">
    <property type="entry name" value="HGLS"/>
    <property type="match status" value="1"/>
</dbReference>
<evidence type="ECO:0000256" key="7">
    <source>
        <dbReference type="ARBA" id="ARBA00035045"/>
    </source>
</evidence>
<comment type="similarity">
    <text evidence="5">Belongs to the 2-oxoadipate dioxygenase/decarboxylase family.</text>
</comment>
<evidence type="ECO:0000256" key="6">
    <source>
        <dbReference type="ARBA" id="ARBA00035023"/>
    </source>
</evidence>
<dbReference type="EMBL" id="JASXSV010000023">
    <property type="protein sequence ID" value="MDP0589878.1"/>
    <property type="molecule type" value="Genomic_DNA"/>
</dbReference>
<dbReference type="CDD" id="cd16350">
    <property type="entry name" value="VOC_like"/>
    <property type="match status" value="1"/>
</dbReference>
<protein>
    <recommendedName>
        <fullName evidence="6">2-oxoadipate dioxygenase/decarboxylase</fullName>
        <ecNumber evidence="6">1.13.11.93</ecNumber>
    </recommendedName>
    <alternativeName>
        <fullName evidence="7">2-hydroxyglutarate synthase</fullName>
    </alternativeName>
</protein>
<organism evidence="8 9">
    <name type="scientific">Candidatus Endonucleibacter bathymodioli</name>
    <dbReference type="NCBI Taxonomy" id="539814"/>
    <lineage>
        <taxon>Bacteria</taxon>
        <taxon>Pseudomonadati</taxon>
        <taxon>Pseudomonadota</taxon>
        <taxon>Gammaproteobacteria</taxon>
        <taxon>Oceanospirillales</taxon>
        <taxon>Endozoicomonadaceae</taxon>
        <taxon>Candidatus Endonucleibacter</taxon>
    </lineage>
</organism>
<keyword evidence="2" id="KW-0223">Dioxygenase</keyword>
<evidence type="ECO:0000256" key="1">
    <source>
        <dbReference type="ARBA" id="ARBA00001954"/>
    </source>
</evidence>
<evidence type="ECO:0000313" key="9">
    <source>
        <dbReference type="Proteomes" id="UP001178148"/>
    </source>
</evidence>
<comment type="caution">
    <text evidence="8">The sequence shown here is derived from an EMBL/GenBank/DDBJ whole genome shotgun (WGS) entry which is preliminary data.</text>
</comment>
<evidence type="ECO:0000256" key="5">
    <source>
        <dbReference type="ARBA" id="ARBA00035013"/>
    </source>
</evidence>
<name>A0AA90NXV2_9GAMM</name>
<dbReference type="GO" id="GO:0051213">
    <property type="term" value="F:dioxygenase activity"/>
    <property type="evidence" value="ECO:0007669"/>
    <property type="project" value="UniProtKB-KW"/>
</dbReference>